<dbReference type="EMBL" id="JBHSMQ010000002">
    <property type="protein sequence ID" value="MFC5454478.1"/>
    <property type="molecule type" value="Genomic_DNA"/>
</dbReference>
<proteinExistence type="predicted"/>
<accession>A0ABW0KP11</accession>
<comment type="caution">
    <text evidence="1">The sequence shown here is derived from an EMBL/GenBank/DDBJ whole genome shotgun (WGS) entry which is preliminary data.</text>
</comment>
<name>A0ABW0KP11_9BACT</name>
<gene>
    <name evidence="1" type="ORF">ACFQDI_06380</name>
</gene>
<dbReference type="Pfam" id="PF03692">
    <property type="entry name" value="CxxCxxCC"/>
    <property type="match status" value="1"/>
</dbReference>
<evidence type="ECO:0000313" key="1">
    <source>
        <dbReference type="EMBL" id="MFC5454478.1"/>
    </source>
</evidence>
<dbReference type="InterPro" id="IPR005358">
    <property type="entry name" value="Puta_zinc/iron-chelating_dom"/>
</dbReference>
<sequence>MSPEEFSLAAPRLCTACGMCCDGTMFQIVRMQPGEVPAELGRMGLKIRSRGGEYYMEQPCSALKDNRCTVYERRPVRCRLFNCQQLGRLQTGETTEAEAMELIVETRALVEQVKSLITQCGLREDGQALMERYERVMFTPVDKALEPELARTRDELDETMRKLKLRLNREFRLPPNSH</sequence>
<dbReference type="Proteomes" id="UP001596052">
    <property type="component" value="Unassembled WGS sequence"/>
</dbReference>
<evidence type="ECO:0000313" key="2">
    <source>
        <dbReference type="Proteomes" id="UP001596052"/>
    </source>
</evidence>
<reference evidence="2" key="1">
    <citation type="journal article" date="2019" name="Int. J. Syst. Evol. Microbiol.">
        <title>The Global Catalogue of Microorganisms (GCM) 10K type strain sequencing project: providing services to taxonomists for standard genome sequencing and annotation.</title>
        <authorList>
            <consortium name="The Broad Institute Genomics Platform"/>
            <consortium name="The Broad Institute Genome Sequencing Center for Infectious Disease"/>
            <person name="Wu L."/>
            <person name="Ma J."/>
        </authorList>
    </citation>
    <scope>NUCLEOTIDE SEQUENCE [LARGE SCALE GENOMIC DNA]</scope>
    <source>
        <strain evidence="2">CGMCC 4.1469</strain>
    </source>
</reference>
<organism evidence="1 2">
    <name type="scientific">Prosthecobacter fluviatilis</name>
    <dbReference type="NCBI Taxonomy" id="445931"/>
    <lineage>
        <taxon>Bacteria</taxon>
        <taxon>Pseudomonadati</taxon>
        <taxon>Verrucomicrobiota</taxon>
        <taxon>Verrucomicrobiia</taxon>
        <taxon>Verrucomicrobiales</taxon>
        <taxon>Verrucomicrobiaceae</taxon>
        <taxon>Prosthecobacter</taxon>
    </lineage>
</organism>
<keyword evidence="2" id="KW-1185">Reference proteome</keyword>
<protein>
    <submittedName>
        <fullName evidence="1">YkgJ family cysteine cluster protein</fullName>
    </submittedName>
</protein>
<dbReference type="RefSeq" id="WP_377164600.1">
    <property type="nucleotide sequence ID" value="NZ_JBHSMQ010000002.1"/>
</dbReference>